<protein>
    <recommendedName>
        <fullName evidence="4">DUF4290 domain-containing protein</fullName>
    </recommendedName>
</protein>
<gene>
    <name evidence="2" type="ORF">SAMN04488057_10946</name>
</gene>
<accession>A0A1M7PJ83</accession>
<dbReference type="STRING" id="388280.SAMN04488057_10946"/>
<feature type="compositionally biased region" description="Basic residues" evidence="1">
    <location>
        <begin position="211"/>
        <end position="225"/>
    </location>
</feature>
<dbReference type="Pfam" id="PF14123">
    <property type="entry name" value="DUF4290"/>
    <property type="match status" value="1"/>
</dbReference>
<keyword evidence="3" id="KW-1185">Reference proteome</keyword>
<dbReference type="AlphaFoldDB" id="A0A1M7PJ83"/>
<feature type="compositionally biased region" description="Low complexity" evidence="1">
    <location>
        <begin position="197"/>
        <end position="210"/>
    </location>
</feature>
<evidence type="ECO:0000313" key="2">
    <source>
        <dbReference type="EMBL" id="SHN17235.1"/>
    </source>
</evidence>
<dbReference type="EMBL" id="FRCY01000009">
    <property type="protein sequence ID" value="SHN17235.1"/>
    <property type="molecule type" value="Genomic_DNA"/>
</dbReference>
<name>A0A1M7PJ83_9BACT</name>
<feature type="region of interest" description="Disordered" evidence="1">
    <location>
        <begin position="190"/>
        <end position="225"/>
    </location>
</feature>
<dbReference type="RefSeq" id="WP_073095370.1">
    <property type="nucleotide sequence ID" value="NZ_FRCY01000009.1"/>
</dbReference>
<organism evidence="2 3">
    <name type="scientific">Cyclobacterium lianum</name>
    <dbReference type="NCBI Taxonomy" id="388280"/>
    <lineage>
        <taxon>Bacteria</taxon>
        <taxon>Pseudomonadati</taxon>
        <taxon>Bacteroidota</taxon>
        <taxon>Cytophagia</taxon>
        <taxon>Cytophagales</taxon>
        <taxon>Cyclobacteriaceae</taxon>
        <taxon>Cyclobacterium</taxon>
    </lineage>
</organism>
<dbReference type="OrthoDB" id="1466969at2"/>
<sequence length="225" mass="26108">MTDSEKPKNRVILKEYGKNIQKLVDYIKTVPDQEKRTEYAFALVELMKQLNPQLKSESDQKLWDDMYIMSDFELVVDGPFPMPPKELLGRKPKRVGYPDGEVKFKHYGRNIEKLIEKAIEIEDDEEQETALIYIGQLMRSFHSTWNRENFDDAIILDDIKTLSKGKLHIDLDKVKENGLFETSMRRDFKSNVGATTSNSGNSGGKRNFSGGKRRNNNQNSKKRRN</sequence>
<evidence type="ECO:0008006" key="4">
    <source>
        <dbReference type="Google" id="ProtNLM"/>
    </source>
</evidence>
<evidence type="ECO:0000313" key="3">
    <source>
        <dbReference type="Proteomes" id="UP000184513"/>
    </source>
</evidence>
<evidence type="ECO:0000256" key="1">
    <source>
        <dbReference type="SAM" id="MobiDB-lite"/>
    </source>
</evidence>
<dbReference type="Proteomes" id="UP000184513">
    <property type="component" value="Unassembled WGS sequence"/>
</dbReference>
<reference evidence="2 3" key="1">
    <citation type="submission" date="2016-11" db="EMBL/GenBank/DDBJ databases">
        <authorList>
            <person name="Jaros S."/>
            <person name="Januszkiewicz K."/>
            <person name="Wedrychowicz H."/>
        </authorList>
    </citation>
    <scope>NUCLEOTIDE SEQUENCE [LARGE SCALE GENOMIC DNA]</scope>
    <source>
        <strain evidence="2 3">CGMCC 1.6102</strain>
    </source>
</reference>
<dbReference type="InterPro" id="IPR025632">
    <property type="entry name" value="DUF4290"/>
</dbReference>
<proteinExistence type="predicted"/>